<accession>C7R2N7</accession>
<keyword evidence="3" id="KW-1185">Reference proteome</keyword>
<dbReference type="GO" id="GO:0016787">
    <property type="term" value="F:hydrolase activity"/>
    <property type="evidence" value="ECO:0007669"/>
    <property type="project" value="InterPro"/>
</dbReference>
<evidence type="ECO:0000259" key="1">
    <source>
        <dbReference type="Pfam" id="PF12695"/>
    </source>
</evidence>
<dbReference type="eggNOG" id="COG2945">
    <property type="taxonomic scope" value="Bacteria"/>
</dbReference>
<proteinExistence type="predicted"/>
<organism evidence="2 3">
    <name type="scientific">Jonesia denitrificans (strain ATCC 14870 / DSM 20603 / BCRC 15368 / CIP 55.134 / JCM 11481 / NBRC 15587 / NCTC 10816 / Prevot 55134)</name>
    <name type="common">Listeria denitrificans</name>
    <dbReference type="NCBI Taxonomy" id="471856"/>
    <lineage>
        <taxon>Bacteria</taxon>
        <taxon>Bacillati</taxon>
        <taxon>Actinomycetota</taxon>
        <taxon>Actinomycetes</taxon>
        <taxon>Micrococcales</taxon>
        <taxon>Jonesiaceae</taxon>
        <taxon>Jonesia</taxon>
    </lineage>
</organism>
<dbReference type="InterPro" id="IPR029059">
    <property type="entry name" value="AB_hydrolase_5"/>
</dbReference>
<gene>
    <name evidence="2" type="ordered locus">Jden_2395</name>
</gene>
<dbReference type="EMBL" id="CP001706">
    <property type="protein sequence ID" value="ACV10028.1"/>
    <property type="molecule type" value="Genomic_DNA"/>
</dbReference>
<sequence>MPRSRVRRYALRTLAVLGVLVLLAVGGMVAWSQIGVMPAEPDPLASVTNDPRITVTDAGLALVLTPTDPTTSDAPLTSTGLVMIPGAKVEAAAYVATFADVVTTTGVTVVITKPWLNLAFFDVRPLSTFTDLAPNVDTWMVAGHSLGGVRACQLASDTSGVILLASYCATDISTSTLPVLSISGSEDGLSTPEKIADARPLLPETATIREIEGANHAGFGAYGEQSGDGVATLDPATTRALISEDIITFLMR</sequence>
<evidence type="ECO:0000313" key="3">
    <source>
        <dbReference type="Proteomes" id="UP000000628"/>
    </source>
</evidence>
<dbReference type="Gene3D" id="3.40.50.1820">
    <property type="entry name" value="alpha/beta hydrolase"/>
    <property type="match status" value="1"/>
</dbReference>
<dbReference type="STRING" id="471856.Jden_2395"/>
<dbReference type="RefSeq" id="WP_015772639.1">
    <property type="nucleotide sequence ID" value="NC_013174.1"/>
</dbReference>
<dbReference type="HOGENOM" id="CLU_077889_0_0_11"/>
<dbReference type="SUPFAM" id="SSF53474">
    <property type="entry name" value="alpha/beta-Hydrolases"/>
    <property type="match status" value="1"/>
</dbReference>
<dbReference type="Proteomes" id="UP000000628">
    <property type="component" value="Chromosome"/>
</dbReference>
<feature type="domain" description="Alpha/beta hydrolase fold-5" evidence="1">
    <location>
        <begin position="81"/>
        <end position="233"/>
    </location>
</feature>
<evidence type="ECO:0000313" key="2">
    <source>
        <dbReference type="EMBL" id="ACV10028.1"/>
    </source>
</evidence>
<dbReference type="Pfam" id="PF12695">
    <property type="entry name" value="Abhydrolase_5"/>
    <property type="match status" value="1"/>
</dbReference>
<protein>
    <recommendedName>
        <fullName evidence="1">Alpha/beta hydrolase fold-5 domain-containing protein</fullName>
    </recommendedName>
</protein>
<dbReference type="KEGG" id="jde:Jden_2395"/>
<reference evidence="2 3" key="1">
    <citation type="journal article" date="2009" name="Stand. Genomic Sci.">
        <title>Complete genome sequence of Jonesia denitrificans type strain (Prevot 55134).</title>
        <authorList>
            <person name="Pukall R."/>
            <person name="Gehrich-Schroter G."/>
            <person name="Lapidus A."/>
            <person name="Nolan M."/>
            <person name="Glavina Del Rio T."/>
            <person name="Lucas S."/>
            <person name="Chen F."/>
            <person name="Tice H."/>
            <person name="Pitluck S."/>
            <person name="Cheng J.F."/>
            <person name="Copeland A."/>
            <person name="Saunders E."/>
            <person name="Brettin T."/>
            <person name="Detter J.C."/>
            <person name="Bruce D."/>
            <person name="Goodwin L."/>
            <person name="Pati A."/>
            <person name="Ivanova N."/>
            <person name="Mavromatis K."/>
            <person name="Ovchinnikova G."/>
            <person name="Chen A."/>
            <person name="Palaniappan K."/>
            <person name="Land M."/>
            <person name="Hauser L."/>
            <person name="Chang Y.J."/>
            <person name="Jeffries C.D."/>
            <person name="Chain P."/>
            <person name="Goker M."/>
            <person name="Bristow J."/>
            <person name="Eisen J.A."/>
            <person name="Markowitz V."/>
            <person name="Hugenholtz P."/>
            <person name="Kyrpides N.C."/>
            <person name="Klenk H.P."/>
            <person name="Han C."/>
        </authorList>
    </citation>
    <scope>NUCLEOTIDE SEQUENCE [LARGE SCALE GENOMIC DNA]</scope>
    <source>
        <strain evidence="3">ATCC 14870 / DSM 20603 / BCRC 15368 / CIP 55.134 / JCM 11481 / NBRC 15587 / NCTC 10816 / Prevot 55134</strain>
    </source>
</reference>
<name>C7R2N7_JONDD</name>
<dbReference type="AlphaFoldDB" id="C7R2N7"/>
<dbReference type="InterPro" id="IPR029058">
    <property type="entry name" value="AB_hydrolase_fold"/>
</dbReference>
<dbReference type="OrthoDB" id="9780932at2"/>